<reference evidence="4 5" key="1">
    <citation type="submission" date="2017-05" db="EMBL/GenBank/DDBJ databases">
        <title>Complete and WGS of Bordetella genogroups.</title>
        <authorList>
            <person name="Spilker T."/>
            <person name="LiPuma J."/>
        </authorList>
    </citation>
    <scope>NUCLEOTIDE SEQUENCE [LARGE SCALE GENOMIC DNA]</scope>
    <source>
        <strain evidence="4 5">AU17164</strain>
    </source>
</reference>
<keyword evidence="5" id="KW-1185">Reference proteome</keyword>
<dbReference type="RefSeq" id="WP_086072414.1">
    <property type="nucleotide sequence ID" value="NZ_CP021109.1"/>
</dbReference>
<dbReference type="PANTHER" id="PTHR14239">
    <property type="entry name" value="DUDULIN-RELATED"/>
    <property type="match status" value="1"/>
</dbReference>
<dbReference type="SUPFAM" id="SSF51735">
    <property type="entry name" value="NAD(P)-binding Rossmann-fold domains"/>
    <property type="match status" value="1"/>
</dbReference>
<dbReference type="PANTHER" id="PTHR14239:SF10">
    <property type="entry name" value="REDUCTASE"/>
    <property type="match status" value="1"/>
</dbReference>
<keyword evidence="2" id="KW-0732">Signal</keyword>
<feature type="domain" description="Pyrroline-5-carboxylate reductase catalytic N-terminal" evidence="3">
    <location>
        <begin position="35"/>
        <end position="126"/>
    </location>
</feature>
<evidence type="ECO:0000313" key="5">
    <source>
        <dbReference type="Proteomes" id="UP000194139"/>
    </source>
</evidence>
<evidence type="ECO:0000313" key="4">
    <source>
        <dbReference type="EMBL" id="ARP86691.1"/>
    </source>
</evidence>
<dbReference type="Gene3D" id="3.40.50.720">
    <property type="entry name" value="NAD(P)-binding Rossmann-like Domain"/>
    <property type="match status" value="1"/>
</dbReference>
<proteinExistence type="predicted"/>
<protein>
    <submittedName>
        <fullName evidence="4">Oxidoreductase</fullName>
    </submittedName>
</protein>
<dbReference type="InterPro" id="IPR006311">
    <property type="entry name" value="TAT_signal"/>
</dbReference>
<sequence>MNTHRRKWLGAMAGGGLIAMLPISAGAQAAQDKPRIGVIGAGNVGGTVGALWVRAGYPVMFASRHPDELKPLAARLGNLASTGTPQQAAAYGEVLFFAVPYGALPDLGRELAEEIRGKVVLDACNPIPRRDGEIAEQALRDGVGVTSAALLPGARLVRAFNSLSANAVGREAHRAGQPLAIPIAGNDQQALEVAARLIRDAGLEPVVIGPLASARLTQPGGPGWLVAETAPALKARLGLP</sequence>
<dbReference type="AlphaFoldDB" id="A0A1W6Z0B8"/>
<dbReference type="EMBL" id="CP021109">
    <property type="protein sequence ID" value="ARP86691.1"/>
    <property type="molecule type" value="Genomic_DNA"/>
</dbReference>
<dbReference type="Pfam" id="PF03807">
    <property type="entry name" value="F420_oxidored"/>
    <property type="match status" value="1"/>
</dbReference>
<dbReference type="InterPro" id="IPR051267">
    <property type="entry name" value="STEAP_metalloreductase"/>
</dbReference>
<gene>
    <name evidence="4" type="ORF">CAL13_11075</name>
</gene>
<feature type="chain" id="PRO_5012913262" evidence="2">
    <location>
        <begin position="30"/>
        <end position="240"/>
    </location>
</feature>
<feature type="signal peptide" evidence="2">
    <location>
        <begin position="1"/>
        <end position="29"/>
    </location>
</feature>
<dbReference type="InterPro" id="IPR028939">
    <property type="entry name" value="P5C_Rdtase_cat_N"/>
</dbReference>
<dbReference type="Proteomes" id="UP000194139">
    <property type="component" value="Chromosome"/>
</dbReference>
<dbReference type="InterPro" id="IPR036291">
    <property type="entry name" value="NAD(P)-bd_dom_sf"/>
</dbReference>
<organism evidence="4 5">
    <name type="scientific">Bordetella genomosp. 9</name>
    <dbReference type="NCBI Taxonomy" id="1416803"/>
    <lineage>
        <taxon>Bacteria</taxon>
        <taxon>Pseudomonadati</taxon>
        <taxon>Pseudomonadota</taxon>
        <taxon>Betaproteobacteria</taxon>
        <taxon>Burkholderiales</taxon>
        <taxon>Alcaligenaceae</taxon>
        <taxon>Bordetella</taxon>
    </lineage>
</organism>
<keyword evidence="1" id="KW-0560">Oxidoreductase</keyword>
<evidence type="ECO:0000259" key="3">
    <source>
        <dbReference type="Pfam" id="PF03807"/>
    </source>
</evidence>
<dbReference type="PROSITE" id="PS51318">
    <property type="entry name" value="TAT"/>
    <property type="match status" value="1"/>
</dbReference>
<accession>A0A1W6Z0B8</accession>
<evidence type="ECO:0000256" key="2">
    <source>
        <dbReference type="SAM" id="SignalP"/>
    </source>
</evidence>
<name>A0A1W6Z0B8_9BORD</name>
<dbReference type="GO" id="GO:0016491">
    <property type="term" value="F:oxidoreductase activity"/>
    <property type="evidence" value="ECO:0007669"/>
    <property type="project" value="UniProtKB-KW"/>
</dbReference>
<evidence type="ECO:0000256" key="1">
    <source>
        <dbReference type="ARBA" id="ARBA00023002"/>
    </source>
</evidence>